<name>A0ABR2AWC3_9ROSI</name>
<gene>
    <name evidence="2" type="ORF">V6N12_073901</name>
</gene>
<proteinExistence type="predicted"/>
<keyword evidence="3" id="KW-1185">Reference proteome</keyword>
<evidence type="ECO:0000313" key="2">
    <source>
        <dbReference type="EMBL" id="KAK8498274.1"/>
    </source>
</evidence>
<keyword evidence="1" id="KW-1133">Transmembrane helix</keyword>
<keyword evidence="1" id="KW-0472">Membrane</keyword>
<feature type="transmembrane region" description="Helical" evidence="1">
    <location>
        <begin position="21"/>
        <end position="46"/>
    </location>
</feature>
<comment type="caution">
    <text evidence="2">The sequence shown here is derived from an EMBL/GenBank/DDBJ whole genome shotgun (WGS) entry which is preliminary data.</text>
</comment>
<keyword evidence="1" id="KW-0812">Transmembrane</keyword>
<sequence length="77" mass="8209">MVFLASSRIKAAKDQSLLGDSILLISPIASFSIVTFSQLLVTAILIPSASAHASVSSAFNTPQEFGHVHRPSNHTLY</sequence>
<dbReference type="Proteomes" id="UP001472677">
    <property type="component" value="Unassembled WGS sequence"/>
</dbReference>
<reference evidence="2 3" key="1">
    <citation type="journal article" date="2024" name="G3 (Bethesda)">
        <title>Genome assembly of Hibiscus sabdariffa L. provides insights into metabolisms of medicinal natural products.</title>
        <authorList>
            <person name="Kim T."/>
        </authorList>
    </citation>
    <scope>NUCLEOTIDE SEQUENCE [LARGE SCALE GENOMIC DNA]</scope>
    <source>
        <strain evidence="2">TK-2024</strain>
        <tissue evidence="2">Old leaves</tissue>
    </source>
</reference>
<dbReference type="EMBL" id="JBBPBM010000273">
    <property type="protein sequence ID" value="KAK8498274.1"/>
    <property type="molecule type" value="Genomic_DNA"/>
</dbReference>
<evidence type="ECO:0000256" key="1">
    <source>
        <dbReference type="SAM" id="Phobius"/>
    </source>
</evidence>
<organism evidence="2 3">
    <name type="scientific">Hibiscus sabdariffa</name>
    <name type="common">roselle</name>
    <dbReference type="NCBI Taxonomy" id="183260"/>
    <lineage>
        <taxon>Eukaryota</taxon>
        <taxon>Viridiplantae</taxon>
        <taxon>Streptophyta</taxon>
        <taxon>Embryophyta</taxon>
        <taxon>Tracheophyta</taxon>
        <taxon>Spermatophyta</taxon>
        <taxon>Magnoliopsida</taxon>
        <taxon>eudicotyledons</taxon>
        <taxon>Gunneridae</taxon>
        <taxon>Pentapetalae</taxon>
        <taxon>rosids</taxon>
        <taxon>malvids</taxon>
        <taxon>Malvales</taxon>
        <taxon>Malvaceae</taxon>
        <taxon>Malvoideae</taxon>
        <taxon>Hibiscus</taxon>
    </lineage>
</organism>
<protein>
    <submittedName>
        <fullName evidence="2">Uncharacterized protein</fullName>
    </submittedName>
</protein>
<evidence type="ECO:0000313" key="3">
    <source>
        <dbReference type="Proteomes" id="UP001472677"/>
    </source>
</evidence>
<accession>A0ABR2AWC3</accession>